<keyword evidence="1" id="KW-0732">Signal</keyword>
<keyword evidence="3 4" id="KW-1015">Disulfide bond</keyword>
<reference evidence="9 10" key="2">
    <citation type="submission" date="2018-10" db="EMBL/GenBank/DDBJ databases">
        <authorList>
            <consortium name="Pathogen Informatics"/>
        </authorList>
    </citation>
    <scope>NUCLEOTIDE SEQUENCE [LARGE SCALE GENOMIC DNA]</scope>
</reference>
<evidence type="ECO:0000256" key="5">
    <source>
        <dbReference type="SAM" id="MobiDB-lite"/>
    </source>
</evidence>
<keyword evidence="2" id="KW-0677">Repeat</keyword>
<dbReference type="PANTHER" id="PTHR45656:SF4">
    <property type="entry name" value="PROTEIN CBR-CLEC-78"/>
    <property type="match status" value="1"/>
</dbReference>
<evidence type="ECO:0000313" key="9">
    <source>
        <dbReference type="EMBL" id="VDD97262.1"/>
    </source>
</evidence>
<gene>
    <name evidence="9" type="ORF">EVEC_LOCUS12013</name>
</gene>
<feature type="domain" description="Sushi" evidence="8">
    <location>
        <begin position="130"/>
        <end position="189"/>
    </location>
</feature>
<evidence type="ECO:0000256" key="6">
    <source>
        <dbReference type="SAM" id="Phobius"/>
    </source>
</evidence>
<keyword evidence="4" id="KW-0768">Sushi</keyword>
<dbReference type="CDD" id="cd00033">
    <property type="entry name" value="CCP"/>
    <property type="match status" value="3"/>
</dbReference>
<evidence type="ECO:0000256" key="1">
    <source>
        <dbReference type="ARBA" id="ARBA00022729"/>
    </source>
</evidence>
<evidence type="ECO:0000259" key="7">
    <source>
        <dbReference type="PROSITE" id="PS50041"/>
    </source>
</evidence>
<dbReference type="CDD" id="cd00037">
    <property type="entry name" value="CLECT"/>
    <property type="match status" value="1"/>
</dbReference>
<dbReference type="PROSITE" id="PS50041">
    <property type="entry name" value="C_TYPE_LECTIN_2"/>
    <property type="match status" value="1"/>
</dbReference>
<feature type="compositionally biased region" description="Acidic residues" evidence="5">
    <location>
        <begin position="460"/>
        <end position="475"/>
    </location>
</feature>
<evidence type="ECO:0000313" key="10">
    <source>
        <dbReference type="Proteomes" id="UP000274131"/>
    </source>
</evidence>
<dbReference type="AlphaFoldDB" id="A0A0N4VPB7"/>
<dbReference type="Proteomes" id="UP000274131">
    <property type="component" value="Unassembled WGS sequence"/>
</dbReference>
<feature type="disulfide bond" evidence="4">
    <location>
        <begin position="160"/>
        <end position="187"/>
    </location>
</feature>
<feature type="domain" description="C-type lectin" evidence="7">
    <location>
        <begin position="7"/>
        <end position="126"/>
    </location>
</feature>
<organism evidence="11">
    <name type="scientific">Enterobius vermicularis</name>
    <name type="common">Human pinworm</name>
    <dbReference type="NCBI Taxonomy" id="51028"/>
    <lineage>
        <taxon>Eukaryota</taxon>
        <taxon>Metazoa</taxon>
        <taxon>Ecdysozoa</taxon>
        <taxon>Nematoda</taxon>
        <taxon>Chromadorea</taxon>
        <taxon>Rhabditida</taxon>
        <taxon>Spirurina</taxon>
        <taxon>Oxyuridomorpha</taxon>
        <taxon>Oxyuroidea</taxon>
        <taxon>Oxyuridae</taxon>
        <taxon>Enterobius</taxon>
    </lineage>
</organism>
<feature type="transmembrane region" description="Helical" evidence="6">
    <location>
        <begin position="325"/>
        <end position="343"/>
    </location>
</feature>
<evidence type="ECO:0000259" key="8">
    <source>
        <dbReference type="PROSITE" id="PS50923"/>
    </source>
</evidence>
<dbReference type="PROSITE" id="PS50923">
    <property type="entry name" value="SUSHI"/>
    <property type="match status" value="3"/>
</dbReference>
<dbReference type="InterPro" id="IPR001304">
    <property type="entry name" value="C-type_lectin-like"/>
</dbReference>
<protein>
    <submittedName>
        <fullName evidence="11">Sushi, von Willebrand factor type A, EGF and pentraxin domain-containing protein 1</fullName>
    </submittedName>
</protein>
<dbReference type="SUPFAM" id="SSF56436">
    <property type="entry name" value="C-type lectin-like"/>
    <property type="match status" value="1"/>
</dbReference>
<feature type="domain" description="Sushi" evidence="8">
    <location>
        <begin position="252"/>
        <end position="309"/>
    </location>
</feature>
<dbReference type="SMART" id="SM00032">
    <property type="entry name" value="CCP"/>
    <property type="match status" value="3"/>
</dbReference>
<dbReference type="Gene3D" id="2.10.70.10">
    <property type="entry name" value="Complement Module, domain 1"/>
    <property type="match status" value="3"/>
</dbReference>
<evidence type="ECO:0000256" key="4">
    <source>
        <dbReference type="PROSITE-ProRule" id="PRU00302"/>
    </source>
</evidence>
<evidence type="ECO:0000256" key="2">
    <source>
        <dbReference type="ARBA" id="ARBA00022737"/>
    </source>
</evidence>
<dbReference type="InterPro" id="IPR051277">
    <property type="entry name" value="SEZ6_CSMD_C4BPB_Regulators"/>
</dbReference>
<dbReference type="InterPro" id="IPR000436">
    <property type="entry name" value="Sushi_SCR_CCP_dom"/>
</dbReference>
<dbReference type="Pfam" id="PF00059">
    <property type="entry name" value="Lectin_C"/>
    <property type="match status" value="1"/>
</dbReference>
<accession>A0A0N4VPB7</accession>
<sequence length="485" mass="54283">MELLTIHNDLCYTASRLETLHWKAAQGRCLSLGGTLPIRVTHDTNTVLRYALSHSNLKSSFYWFGLMKTGYQWRWADGDVIDPDQQDWAETPNDDNGEAMAAVFSRPESWHWISMSQSVYNAWICQTKPKFCTSPGVSEFGRVTFSSQSYAVGTTCYYSCEEGFELSGESRRECLSSGRWSHTIPICKRVDCGPLEDWSNGTVLLLNGTTTFGSLAEYRCKKGMVISESSPSYRVCEFDSRWSSVIPFCTDIDCGKPPELSNGKVDFEGTTQNSTATYSCNNNFKLIGHKKIYCSENGQWQPSSPVCYDLETLREMKESSGESNVILAIVVVLLLLLLAFLSFRLTRRGFSPLAIHTFNEGKRTSPRPLVYSTPSQQQDSVIYYASTGASMTHVEVPPELLQLHQLSNGNIHITLPSLKPIVRPALSLSMTQPIEVAENNSRNVPETSTSPTPSQLLYSFDDDPVYDSPSEDNVYEELSQAHDVK</sequence>
<feature type="domain" description="Sushi" evidence="8">
    <location>
        <begin position="190"/>
        <end position="251"/>
    </location>
</feature>
<dbReference type="EMBL" id="UXUI01013237">
    <property type="protein sequence ID" value="VDD97262.1"/>
    <property type="molecule type" value="Genomic_DNA"/>
</dbReference>
<dbReference type="OrthoDB" id="547680at2759"/>
<keyword evidence="6" id="KW-0472">Membrane</keyword>
<dbReference type="SUPFAM" id="SSF57535">
    <property type="entry name" value="Complement control module/SCR domain"/>
    <property type="match status" value="3"/>
</dbReference>
<dbReference type="InterPro" id="IPR016187">
    <property type="entry name" value="CTDL_fold"/>
</dbReference>
<feature type="region of interest" description="Disordered" evidence="5">
    <location>
        <begin position="437"/>
        <end position="485"/>
    </location>
</feature>
<keyword evidence="6" id="KW-1133">Transmembrane helix</keyword>
<dbReference type="STRING" id="51028.A0A0N4VPB7"/>
<dbReference type="WBParaSite" id="EVEC_0001284501-mRNA-1">
    <property type="protein sequence ID" value="EVEC_0001284501-mRNA-1"/>
    <property type="gene ID" value="EVEC_0001284501"/>
</dbReference>
<keyword evidence="6" id="KW-0812">Transmembrane</keyword>
<proteinExistence type="predicted"/>
<keyword evidence="10" id="KW-1185">Reference proteome</keyword>
<feature type="compositionally biased region" description="Polar residues" evidence="5">
    <location>
        <begin position="437"/>
        <end position="457"/>
    </location>
</feature>
<dbReference type="Gene3D" id="3.10.100.10">
    <property type="entry name" value="Mannose-Binding Protein A, subunit A"/>
    <property type="match status" value="1"/>
</dbReference>
<comment type="caution">
    <text evidence="4">Lacks conserved residue(s) required for the propagation of feature annotation.</text>
</comment>
<name>A0A0N4VPB7_ENTVE</name>
<dbReference type="InterPro" id="IPR035976">
    <property type="entry name" value="Sushi/SCR/CCP_sf"/>
</dbReference>
<dbReference type="Pfam" id="PF00084">
    <property type="entry name" value="Sushi"/>
    <property type="match status" value="3"/>
</dbReference>
<dbReference type="InterPro" id="IPR016186">
    <property type="entry name" value="C-type_lectin-like/link_sf"/>
</dbReference>
<feature type="disulfide bond" evidence="4">
    <location>
        <begin position="280"/>
        <end position="307"/>
    </location>
</feature>
<reference evidence="11" key="1">
    <citation type="submission" date="2017-02" db="UniProtKB">
        <authorList>
            <consortium name="WormBaseParasite"/>
        </authorList>
    </citation>
    <scope>IDENTIFICATION</scope>
</reference>
<evidence type="ECO:0000256" key="3">
    <source>
        <dbReference type="ARBA" id="ARBA00023157"/>
    </source>
</evidence>
<dbReference type="SMART" id="SM00034">
    <property type="entry name" value="CLECT"/>
    <property type="match status" value="1"/>
</dbReference>
<evidence type="ECO:0000313" key="11">
    <source>
        <dbReference type="WBParaSite" id="EVEC_0001284501-mRNA-1"/>
    </source>
</evidence>
<dbReference type="PANTHER" id="PTHR45656">
    <property type="entry name" value="PROTEIN CBR-CLEC-78"/>
    <property type="match status" value="1"/>
</dbReference>